<organism evidence="7 8">
    <name type="scientific">Lautropia dentalis</name>
    <dbReference type="NCBI Taxonomy" id="2490857"/>
    <lineage>
        <taxon>Bacteria</taxon>
        <taxon>Pseudomonadati</taxon>
        <taxon>Pseudomonadota</taxon>
        <taxon>Betaproteobacteria</taxon>
        <taxon>Burkholderiales</taxon>
        <taxon>Burkholderiaceae</taxon>
        <taxon>Lautropia</taxon>
    </lineage>
</organism>
<dbReference type="InterPro" id="IPR001537">
    <property type="entry name" value="SpoU_MeTrfase"/>
</dbReference>
<dbReference type="GO" id="GO:0003723">
    <property type="term" value="F:RNA binding"/>
    <property type="evidence" value="ECO:0007669"/>
    <property type="project" value="InterPro"/>
</dbReference>
<evidence type="ECO:0000256" key="5">
    <source>
        <dbReference type="SAM" id="MobiDB-lite"/>
    </source>
</evidence>
<dbReference type="EMBL" id="RRUE01000001">
    <property type="protein sequence ID" value="RRN45818.1"/>
    <property type="molecule type" value="Genomic_DNA"/>
</dbReference>
<feature type="compositionally biased region" description="Low complexity" evidence="5">
    <location>
        <begin position="7"/>
        <end position="41"/>
    </location>
</feature>
<dbReference type="AlphaFoldDB" id="A0A3R8LPQ7"/>
<comment type="similarity">
    <text evidence="1">Belongs to the class IV-like SAM-binding methyltransferase superfamily. RNA methyltransferase TrmH family.</text>
</comment>
<evidence type="ECO:0000313" key="7">
    <source>
        <dbReference type="EMBL" id="RRN45818.1"/>
    </source>
</evidence>
<reference evidence="7 8" key="1">
    <citation type="submission" date="2018-11" db="EMBL/GenBank/DDBJ databases">
        <title>Genome sequencing of Lautropia sp. KCOM 2505 (= ChDC F240).</title>
        <authorList>
            <person name="Kook J.-K."/>
            <person name="Park S.-N."/>
            <person name="Lim Y.K."/>
        </authorList>
    </citation>
    <scope>NUCLEOTIDE SEQUENCE [LARGE SCALE GENOMIC DNA]</scope>
    <source>
        <strain evidence="7 8">KCOM 2505</strain>
    </source>
</reference>
<name>A0A3R8LPQ7_9BURK</name>
<feature type="domain" description="tRNA/rRNA methyltransferase SpoU type" evidence="6">
    <location>
        <begin position="58"/>
        <end position="211"/>
    </location>
</feature>
<evidence type="ECO:0000256" key="3">
    <source>
        <dbReference type="ARBA" id="ARBA00022679"/>
    </source>
</evidence>
<dbReference type="InterPro" id="IPR029028">
    <property type="entry name" value="Alpha/beta_knot_MTases"/>
</dbReference>
<feature type="region of interest" description="Disordered" evidence="5">
    <location>
        <begin position="1"/>
        <end position="44"/>
    </location>
</feature>
<evidence type="ECO:0000256" key="2">
    <source>
        <dbReference type="ARBA" id="ARBA00022603"/>
    </source>
</evidence>
<dbReference type="GO" id="GO:0002128">
    <property type="term" value="P:tRNA nucleoside ribose methylation"/>
    <property type="evidence" value="ECO:0007669"/>
    <property type="project" value="TreeGrafter"/>
</dbReference>
<dbReference type="Pfam" id="PF00588">
    <property type="entry name" value="SpoU_methylase"/>
    <property type="match status" value="1"/>
</dbReference>
<dbReference type="PANTHER" id="PTHR42786:SF2">
    <property type="entry name" value="TRNA (CYTIDINE_URIDINE-2'-O-)-METHYLTRANSFERASE TRMJ"/>
    <property type="match status" value="1"/>
</dbReference>
<dbReference type="InterPro" id="IPR029026">
    <property type="entry name" value="tRNA_m1G_MTases_N"/>
</dbReference>
<dbReference type="CDD" id="cd18093">
    <property type="entry name" value="SpoU-like_TrmJ"/>
    <property type="match status" value="1"/>
</dbReference>
<dbReference type="OrthoDB" id="9806346at2"/>
<dbReference type="InterPro" id="IPR004384">
    <property type="entry name" value="RNA_MeTrfase_TrmJ/LasT"/>
</dbReference>
<dbReference type="GO" id="GO:0008173">
    <property type="term" value="F:RNA methyltransferase activity"/>
    <property type="evidence" value="ECO:0007669"/>
    <property type="project" value="InterPro"/>
</dbReference>
<accession>A0A3R8LPQ7</accession>
<keyword evidence="3 7" id="KW-0808">Transferase</keyword>
<evidence type="ECO:0000256" key="1">
    <source>
        <dbReference type="ARBA" id="ARBA00007228"/>
    </source>
</evidence>
<proteinExistence type="inferred from homology"/>
<dbReference type="PANTHER" id="PTHR42786">
    <property type="entry name" value="TRNA/RRNA METHYLTRANSFERASE"/>
    <property type="match status" value="1"/>
</dbReference>
<evidence type="ECO:0000313" key="8">
    <source>
        <dbReference type="Proteomes" id="UP000270261"/>
    </source>
</evidence>
<evidence type="ECO:0000259" key="6">
    <source>
        <dbReference type="Pfam" id="PF00588"/>
    </source>
</evidence>
<keyword evidence="2 7" id="KW-0489">Methyltransferase</keyword>
<gene>
    <name evidence="7" type="ORF">EHV23_06695</name>
</gene>
<evidence type="ECO:0000256" key="4">
    <source>
        <dbReference type="ARBA" id="ARBA00022691"/>
    </source>
</evidence>
<protein>
    <submittedName>
        <fullName evidence="7">RNA methyltransferase</fullName>
    </submittedName>
</protein>
<comment type="caution">
    <text evidence="7">The sequence shown here is derived from an EMBL/GenBank/DDBJ whole genome shotgun (WGS) entry which is preliminary data.</text>
</comment>
<dbReference type="GO" id="GO:0005829">
    <property type="term" value="C:cytosol"/>
    <property type="evidence" value="ECO:0007669"/>
    <property type="project" value="TreeGrafter"/>
</dbReference>
<sequence length="306" mass="31911">MTERSAHLSGSSRGSSGSVSGDSAGSSPASFPGSASVAPAAGHRRLGGHPQQWLDACRFVLVSPSLNANIGAAVRAMTTMGLSDLVVAAPRDPDFHADPAVHALAAGAQARVARVGRRDSLEAALADCQLAVAVSAEGREFGPPPEFPGPLCAQVLDELAAGRLARVAFVFGTERTGLSVDEMRRCQRWLTIPADAAYSSLNLAQAVQIVAFSLRQAVLAREQAGAGERAGEAGGEPLASLGAVEGLLQHLERSLTALGTLDPARPRRLMPRLRQLLGRAQPTAPEVDLLRGICRDIDRVTARRGD</sequence>
<dbReference type="Gene3D" id="3.40.1280.10">
    <property type="match status" value="1"/>
</dbReference>
<keyword evidence="8" id="KW-1185">Reference proteome</keyword>
<keyword evidence="4" id="KW-0949">S-adenosyl-L-methionine</keyword>
<dbReference type="SUPFAM" id="SSF75217">
    <property type="entry name" value="alpha/beta knot"/>
    <property type="match status" value="1"/>
</dbReference>
<dbReference type="Gene3D" id="1.10.8.590">
    <property type="match status" value="1"/>
</dbReference>
<dbReference type="Proteomes" id="UP000270261">
    <property type="component" value="Unassembled WGS sequence"/>
</dbReference>